<evidence type="ECO:0000313" key="2">
    <source>
        <dbReference type="EMBL" id="TGD57078.1"/>
    </source>
</evidence>
<name>A0A4Z0L538_9FLAO</name>
<proteinExistence type="predicted"/>
<dbReference type="Pfam" id="PF12888">
    <property type="entry name" value="Lipid_bd"/>
    <property type="match status" value="1"/>
</dbReference>
<dbReference type="OrthoDB" id="851990at2"/>
<gene>
    <name evidence="2" type="ORF">E4635_12990</name>
</gene>
<dbReference type="RefSeq" id="WP_135527132.1">
    <property type="nucleotide sequence ID" value="NZ_SRLH01000007.1"/>
</dbReference>
<dbReference type="InterPro" id="IPR024404">
    <property type="entry name" value="Lipid-bd_put"/>
</dbReference>
<feature type="chain" id="PRO_5021253454" description="Lipid-binding hydrolase" evidence="1">
    <location>
        <begin position="25"/>
        <end position="162"/>
    </location>
</feature>
<evidence type="ECO:0000256" key="1">
    <source>
        <dbReference type="SAM" id="SignalP"/>
    </source>
</evidence>
<evidence type="ECO:0008006" key="4">
    <source>
        <dbReference type="Google" id="ProtNLM"/>
    </source>
</evidence>
<sequence>MSILKSKLLKVVFGLILITSFSSCDEGGDPDPGKTNTGQFAGDWFITVSEGGVDQVEHALHSTYNTSANDNTMWIDDHGNGWALKCKINMNQDGTFSVTNSDNIGDSGTVTVTNGKIISGGAVSRGGHTVDKITFDAEFSYDPGNIIHFDGHKRTGFLEDEY</sequence>
<accession>A0A4Z0L538</accession>
<dbReference type="PROSITE" id="PS51257">
    <property type="entry name" value="PROKAR_LIPOPROTEIN"/>
    <property type="match status" value="1"/>
</dbReference>
<dbReference type="Gene3D" id="2.40.128.220">
    <property type="match status" value="1"/>
</dbReference>
<feature type="signal peptide" evidence="1">
    <location>
        <begin position="1"/>
        <end position="24"/>
    </location>
</feature>
<dbReference type="Proteomes" id="UP000297407">
    <property type="component" value="Unassembled WGS sequence"/>
</dbReference>
<protein>
    <recommendedName>
        <fullName evidence="4">Lipid-binding hydrolase</fullName>
    </recommendedName>
</protein>
<organism evidence="2 3">
    <name type="scientific">Flavobacterium humi</name>
    <dbReference type="NCBI Taxonomy" id="2562683"/>
    <lineage>
        <taxon>Bacteria</taxon>
        <taxon>Pseudomonadati</taxon>
        <taxon>Bacteroidota</taxon>
        <taxon>Flavobacteriia</taxon>
        <taxon>Flavobacteriales</taxon>
        <taxon>Flavobacteriaceae</taxon>
        <taxon>Flavobacterium</taxon>
    </lineage>
</organism>
<dbReference type="EMBL" id="SRLH01000007">
    <property type="protein sequence ID" value="TGD57078.1"/>
    <property type="molecule type" value="Genomic_DNA"/>
</dbReference>
<keyword evidence="3" id="KW-1185">Reference proteome</keyword>
<dbReference type="AlphaFoldDB" id="A0A4Z0L538"/>
<keyword evidence="1" id="KW-0732">Signal</keyword>
<comment type="caution">
    <text evidence="2">The sequence shown here is derived from an EMBL/GenBank/DDBJ whole genome shotgun (WGS) entry which is preliminary data.</text>
</comment>
<evidence type="ECO:0000313" key="3">
    <source>
        <dbReference type="Proteomes" id="UP000297407"/>
    </source>
</evidence>
<dbReference type="InterPro" id="IPR038668">
    <property type="entry name" value="Lipid-bd_sf"/>
</dbReference>
<reference evidence="2 3" key="1">
    <citation type="submission" date="2019-04" db="EMBL/GenBank/DDBJ databases">
        <title>Flavobacterium sp. strain DS2-A Genome sequencing and assembly.</title>
        <authorList>
            <person name="Kim I."/>
        </authorList>
    </citation>
    <scope>NUCLEOTIDE SEQUENCE [LARGE SCALE GENOMIC DNA]</scope>
    <source>
        <strain evidence="2 3">DS2-A</strain>
    </source>
</reference>